<comment type="caution">
    <text evidence="1">The sequence shown here is derived from an EMBL/GenBank/DDBJ whole genome shotgun (WGS) entry which is preliminary data.</text>
</comment>
<evidence type="ECO:0000313" key="2">
    <source>
        <dbReference type="Proteomes" id="UP000304953"/>
    </source>
</evidence>
<name>A0AC61RSW2_9FIRM</name>
<dbReference type="EMBL" id="SRYA01000037">
    <property type="protein sequence ID" value="TGY94988.1"/>
    <property type="molecule type" value="Genomic_DNA"/>
</dbReference>
<dbReference type="Proteomes" id="UP000304953">
    <property type="component" value="Unassembled WGS sequence"/>
</dbReference>
<organism evidence="1 2">
    <name type="scientific">Petralouisia muris</name>
    <dbReference type="NCBI Taxonomy" id="3032872"/>
    <lineage>
        <taxon>Bacteria</taxon>
        <taxon>Bacillati</taxon>
        <taxon>Bacillota</taxon>
        <taxon>Clostridia</taxon>
        <taxon>Lachnospirales</taxon>
        <taxon>Lachnospiraceae</taxon>
        <taxon>Petralouisia</taxon>
    </lineage>
</organism>
<keyword evidence="2" id="KW-1185">Reference proteome</keyword>
<sequence length="135" mass="15183">MPKNDFHDKNIFELMEVPIEGLKELSIEDFAENINGKKVNIHPFTGNERLDANGNIYISATNVNVLVQNDSDGYRISIWGESTANSQLYVNLSESFIFGIYSYENGKSYRIAFEGNSPDLLITAIGGRVNEKKDE</sequence>
<protein>
    <submittedName>
        <fullName evidence="1">Uncharacterized protein</fullName>
    </submittedName>
</protein>
<reference evidence="1" key="1">
    <citation type="submission" date="2019-04" db="EMBL/GenBank/DDBJ databases">
        <title>Microbes associate with the intestines of laboratory mice.</title>
        <authorList>
            <person name="Navarre W."/>
            <person name="Wong E."/>
            <person name="Huang K."/>
            <person name="Tropini C."/>
            <person name="Ng K."/>
            <person name="Yu B."/>
        </authorList>
    </citation>
    <scope>NUCLEOTIDE SEQUENCE</scope>
    <source>
        <strain evidence="1">NM01_1-7b</strain>
    </source>
</reference>
<gene>
    <name evidence="1" type="ORF">E5329_16975</name>
</gene>
<proteinExistence type="predicted"/>
<accession>A0AC61RSW2</accession>
<evidence type="ECO:0000313" key="1">
    <source>
        <dbReference type="EMBL" id="TGY94988.1"/>
    </source>
</evidence>